<accession>A0A2T7C3T6</accession>
<evidence type="ECO:0000313" key="2">
    <source>
        <dbReference type="Proteomes" id="UP000244336"/>
    </source>
</evidence>
<sequence>MLGPMYTLHGLNGPISFSMPLLSPTRHFYYLITHSFPGGHYSFAALDHLSSSSSLLHAAVVFWCRSHARSEPVC</sequence>
<organism evidence="1 2">
    <name type="scientific">Panicum hallii var. hallii</name>
    <dbReference type="NCBI Taxonomy" id="1504633"/>
    <lineage>
        <taxon>Eukaryota</taxon>
        <taxon>Viridiplantae</taxon>
        <taxon>Streptophyta</taxon>
        <taxon>Embryophyta</taxon>
        <taxon>Tracheophyta</taxon>
        <taxon>Spermatophyta</taxon>
        <taxon>Magnoliopsida</taxon>
        <taxon>Liliopsida</taxon>
        <taxon>Poales</taxon>
        <taxon>Poaceae</taxon>
        <taxon>PACMAD clade</taxon>
        <taxon>Panicoideae</taxon>
        <taxon>Panicodae</taxon>
        <taxon>Paniceae</taxon>
        <taxon>Panicinae</taxon>
        <taxon>Panicum</taxon>
        <taxon>Panicum sect. Panicum</taxon>
    </lineage>
</organism>
<evidence type="ECO:0000313" key="1">
    <source>
        <dbReference type="EMBL" id="PUZ38008.1"/>
    </source>
</evidence>
<dbReference type="EMBL" id="CM009757">
    <property type="protein sequence ID" value="PUZ38008.1"/>
    <property type="molecule type" value="Genomic_DNA"/>
</dbReference>
<dbReference type="Proteomes" id="UP000244336">
    <property type="component" value="Chromosome 9"/>
</dbReference>
<reference evidence="1 2" key="1">
    <citation type="submission" date="2018-04" db="EMBL/GenBank/DDBJ databases">
        <title>WGS assembly of Panicum hallii var. hallii HAL2.</title>
        <authorList>
            <person name="Lovell J."/>
            <person name="Jenkins J."/>
            <person name="Lowry D."/>
            <person name="Mamidi S."/>
            <person name="Sreedasyam A."/>
            <person name="Weng X."/>
            <person name="Barry K."/>
            <person name="Bonette J."/>
            <person name="Campitelli B."/>
            <person name="Daum C."/>
            <person name="Gordon S."/>
            <person name="Gould B."/>
            <person name="Lipzen A."/>
            <person name="MacQueen A."/>
            <person name="Palacio-Mejia J."/>
            <person name="Plott C."/>
            <person name="Shakirov E."/>
            <person name="Shu S."/>
            <person name="Yoshinaga Y."/>
            <person name="Zane M."/>
            <person name="Rokhsar D."/>
            <person name="Grimwood J."/>
            <person name="Schmutz J."/>
            <person name="Juenger T."/>
        </authorList>
    </citation>
    <scope>NUCLEOTIDE SEQUENCE [LARGE SCALE GENOMIC DNA]</scope>
    <source>
        <strain evidence="2">cv. HAL2</strain>
    </source>
</reference>
<keyword evidence="2" id="KW-1185">Reference proteome</keyword>
<name>A0A2T7C3T6_9POAL</name>
<proteinExistence type="predicted"/>
<dbReference type="Gramene" id="PUZ38008">
    <property type="protein sequence ID" value="PUZ38008"/>
    <property type="gene ID" value="GQ55_9G162600"/>
</dbReference>
<gene>
    <name evidence="1" type="ORF">GQ55_9G162600</name>
</gene>
<protein>
    <submittedName>
        <fullName evidence="1">Uncharacterized protein</fullName>
    </submittedName>
</protein>
<dbReference type="AlphaFoldDB" id="A0A2T7C3T6"/>